<evidence type="ECO:0008006" key="5">
    <source>
        <dbReference type="Google" id="ProtNLM"/>
    </source>
</evidence>
<dbReference type="OrthoDB" id="3695494at2"/>
<evidence type="ECO:0000313" key="4">
    <source>
        <dbReference type="Proteomes" id="UP000253868"/>
    </source>
</evidence>
<keyword evidence="1" id="KW-0175">Coiled coil</keyword>
<dbReference type="SUPFAM" id="SSF46689">
    <property type="entry name" value="Homeodomain-like"/>
    <property type="match status" value="1"/>
</dbReference>
<sequence length="158" mass="17707">MVFDRKYSDGVRQRAVERVLQRRRDEPENRSIVREVAEEFEVGPQSLRKWLARYDDGSYEYDSADGHADAWEPARTASTAPGGRQRGSGRRELLARIEELEQLIAVLREDNRSLTRVVSLLADQLRTATTGGVPTPDSATGHTPHASHSPHAPHSPRS</sequence>
<feature type="region of interest" description="Disordered" evidence="2">
    <location>
        <begin position="64"/>
        <end position="89"/>
    </location>
</feature>
<gene>
    <name evidence="3" type="ORF">DVK44_34495</name>
</gene>
<proteinExistence type="predicted"/>
<evidence type="ECO:0000256" key="2">
    <source>
        <dbReference type="SAM" id="MobiDB-lite"/>
    </source>
</evidence>
<feature type="region of interest" description="Disordered" evidence="2">
    <location>
        <begin position="125"/>
        <end position="158"/>
    </location>
</feature>
<dbReference type="InterPro" id="IPR036388">
    <property type="entry name" value="WH-like_DNA-bd_sf"/>
</dbReference>
<organism evidence="3 4">
    <name type="scientific">Streptomyces paludis</name>
    <dbReference type="NCBI Taxonomy" id="2282738"/>
    <lineage>
        <taxon>Bacteria</taxon>
        <taxon>Bacillati</taxon>
        <taxon>Actinomycetota</taxon>
        <taxon>Actinomycetes</taxon>
        <taxon>Kitasatosporales</taxon>
        <taxon>Streptomycetaceae</taxon>
        <taxon>Streptomyces</taxon>
    </lineage>
</organism>
<protein>
    <recommendedName>
        <fullName evidence="5">Transposase</fullName>
    </recommendedName>
</protein>
<evidence type="ECO:0000256" key="1">
    <source>
        <dbReference type="SAM" id="Coils"/>
    </source>
</evidence>
<feature type="compositionally biased region" description="Polar residues" evidence="2">
    <location>
        <begin position="126"/>
        <end position="141"/>
    </location>
</feature>
<evidence type="ECO:0000313" key="3">
    <source>
        <dbReference type="EMBL" id="AXG81999.1"/>
    </source>
</evidence>
<dbReference type="InterPro" id="IPR009057">
    <property type="entry name" value="Homeodomain-like_sf"/>
</dbReference>
<dbReference type="Gene3D" id="1.10.10.10">
    <property type="entry name" value="Winged helix-like DNA-binding domain superfamily/Winged helix DNA-binding domain"/>
    <property type="match status" value="1"/>
</dbReference>
<feature type="coiled-coil region" evidence="1">
    <location>
        <begin position="90"/>
        <end position="117"/>
    </location>
</feature>
<dbReference type="AlphaFoldDB" id="A0A345HZ75"/>
<accession>A0A345HZ75</accession>
<keyword evidence="4" id="KW-1185">Reference proteome</keyword>
<dbReference type="Proteomes" id="UP000253868">
    <property type="component" value="Chromosome"/>
</dbReference>
<name>A0A345HZ75_9ACTN</name>
<reference evidence="4" key="1">
    <citation type="submission" date="2018-07" db="EMBL/GenBank/DDBJ databases">
        <authorList>
            <person name="Zhao J."/>
        </authorList>
    </citation>
    <scope>NUCLEOTIDE SEQUENCE [LARGE SCALE GENOMIC DNA]</scope>
    <source>
        <strain evidence="4">GSSD-12</strain>
    </source>
</reference>
<dbReference type="KEGG" id="spad:DVK44_34495"/>
<dbReference type="EMBL" id="CP031194">
    <property type="protein sequence ID" value="AXG81999.1"/>
    <property type="molecule type" value="Genomic_DNA"/>
</dbReference>